<accession>A0A8X8H277</accession>
<dbReference type="EMBL" id="WHUT02000005">
    <property type="protein sequence ID" value="NUB44837.1"/>
    <property type="molecule type" value="Genomic_DNA"/>
</dbReference>
<name>A0A8X8H277_9RHOB</name>
<gene>
    <name evidence="1" type="ORF">GEU84_010615</name>
</gene>
<evidence type="ECO:0000313" key="2">
    <source>
        <dbReference type="Proteomes" id="UP000484076"/>
    </source>
</evidence>
<reference evidence="1" key="1">
    <citation type="submission" date="2020-05" db="EMBL/GenBank/DDBJ databases">
        <title>Fertoebacter nigrum gen. nov., sp. nov., a new member of the family Rhodobacteraceae.</title>
        <authorList>
            <person name="Szuroczki S."/>
            <person name="Abbaszade G."/>
            <person name="Buni D."/>
            <person name="Schumann P."/>
            <person name="Toth E."/>
        </authorList>
    </citation>
    <scope>NUCLEOTIDE SEQUENCE</scope>
    <source>
        <strain evidence="1">RG-N-1a</strain>
    </source>
</reference>
<evidence type="ECO:0000313" key="1">
    <source>
        <dbReference type="EMBL" id="NUB44837.1"/>
    </source>
</evidence>
<dbReference type="Pfam" id="PF14099">
    <property type="entry name" value="Polysacc_lyase"/>
    <property type="match status" value="1"/>
</dbReference>
<organism evidence="1 2">
    <name type="scientific">Fertoeibacter niger</name>
    <dbReference type="NCBI Taxonomy" id="2656921"/>
    <lineage>
        <taxon>Bacteria</taxon>
        <taxon>Pseudomonadati</taxon>
        <taxon>Pseudomonadota</taxon>
        <taxon>Alphaproteobacteria</taxon>
        <taxon>Rhodobacterales</taxon>
        <taxon>Paracoccaceae</taxon>
        <taxon>Fertoeibacter</taxon>
    </lineage>
</organism>
<protein>
    <submittedName>
        <fullName evidence="1">Heparin lyase I family protein</fullName>
    </submittedName>
</protein>
<keyword evidence="2" id="KW-1185">Reference proteome</keyword>
<dbReference type="Gene3D" id="2.60.120.200">
    <property type="match status" value="1"/>
</dbReference>
<sequence>MIVSLCATLGLAACGQQITVTLPGGGAGVASRAEAPRGHERLFSPAPHAFRFSQPGEPVRRGAVSERFELRDGDCGGSDCGTARYRAEIRELDRSIKARVGRDIWYGWSFYNDNIGAVTRDTSLGTVFGQWKLEGAQPPAFRIVHIPAGSGDWASCDPAICARSAEPADVVVELEDMRVSRGWGAAQNFGNICKLFSMEQNRGRWVDLVVNTNFSAGPDGYLRVWVNGDLKCNYAGPLVSLQSLADGATRPGNRRGIFASYTERWAQSRGTAPKPTMIVHYDEFLVGRSREDVDTRLREAAGQRPKD</sequence>
<proteinExistence type="predicted"/>
<dbReference type="Proteomes" id="UP000484076">
    <property type="component" value="Unassembled WGS sequence"/>
</dbReference>
<dbReference type="AlphaFoldDB" id="A0A8X8H277"/>
<keyword evidence="1" id="KW-0456">Lyase</keyword>
<dbReference type="RefSeq" id="WP_174539767.1">
    <property type="nucleotide sequence ID" value="NZ_WHUT02000005.1"/>
</dbReference>
<dbReference type="InterPro" id="IPR025975">
    <property type="entry name" value="Polysacc_lyase"/>
</dbReference>
<dbReference type="GO" id="GO:0016829">
    <property type="term" value="F:lyase activity"/>
    <property type="evidence" value="ECO:0007669"/>
    <property type="project" value="UniProtKB-KW"/>
</dbReference>
<comment type="caution">
    <text evidence="1">The sequence shown here is derived from an EMBL/GenBank/DDBJ whole genome shotgun (WGS) entry which is preliminary data.</text>
</comment>